<comment type="caution">
    <text evidence="2">The sequence shown here is derived from an EMBL/GenBank/DDBJ whole genome shotgun (WGS) entry which is preliminary data.</text>
</comment>
<keyword evidence="1" id="KW-0812">Transmembrane</keyword>
<protein>
    <submittedName>
        <fullName evidence="2">Uncharacterized protein</fullName>
    </submittedName>
</protein>
<organism evidence="2 3">
    <name type="scientific">Corynebacterium flavescens</name>
    <dbReference type="NCBI Taxonomy" id="28028"/>
    <lineage>
        <taxon>Bacteria</taxon>
        <taxon>Bacillati</taxon>
        <taxon>Actinomycetota</taxon>
        <taxon>Actinomycetes</taxon>
        <taxon>Mycobacteriales</taxon>
        <taxon>Corynebacteriaceae</taxon>
        <taxon>Corynebacterium</taxon>
    </lineage>
</organism>
<gene>
    <name evidence="2" type="ORF">CFL01nite_06730</name>
</gene>
<evidence type="ECO:0000313" key="2">
    <source>
        <dbReference type="EMBL" id="GEB97178.1"/>
    </source>
</evidence>
<proteinExistence type="predicted"/>
<evidence type="ECO:0000313" key="3">
    <source>
        <dbReference type="Proteomes" id="UP000315353"/>
    </source>
</evidence>
<dbReference type="AlphaFoldDB" id="A0AB73B5L1"/>
<accession>A0AB73B5L1</accession>
<dbReference type="Proteomes" id="UP000315353">
    <property type="component" value="Unassembled WGS sequence"/>
</dbReference>
<reference evidence="2 3" key="1">
    <citation type="submission" date="2019-06" db="EMBL/GenBank/DDBJ databases">
        <title>Whole genome shotgun sequence of Corynebacterium flavescens NBRC 14136.</title>
        <authorList>
            <person name="Hosoyama A."/>
            <person name="Uohara A."/>
            <person name="Ohji S."/>
            <person name="Ichikawa N."/>
        </authorList>
    </citation>
    <scope>NUCLEOTIDE SEQUENCE [LARGE SCALE GENOMIC DNA]</scope>
    <source>
        <strain evidence="2 3">NBRC 14136</strain>
    </source>
</reference>
<keyword evidence="1" id="KW-1133">Transmembrane helix</keyword>
<name>A0AB73B5L1_CORFL</name>
<sequence length="145" mass="14723">MTLAAKAGVKAAKAAAPTGTPVTAVTSKASVDHVVVAMSAALAMTVEAENAETLVQTVAGGAMMTAEADAAEGAMMIGAGGVVMTGVTIVAVTSVMTAGRKRRRHARILRSVRVTARSGLTGALPIRTCLMILTSRISIPRFCRT</sequence>
<dbReference type="EMBL" id="BJNB01000006">
    <property type="protein sequence ID" value="GEB97178.1"/>
    <property type="molecule type" value="Genomic_DNA"/>
</dbReference>
<feature type="transmembrane region" description="Helical" evidence="1">
    <location>
        <begin position="73"/>
        <end position="98"/>
    </location>
</feature>
<evidence type="ECO:0000256" key="1">
    <source>
        <dbReference type="SAM" id="Phobius"/>
    </source>
</evidence>
<keyword evidence="1" id="KW-0472">Membrane</keyword>